<evidence type="ECO:0000256" key="9">
    <source>
        <dbReference type="ARBA" id="ARBA00023065"/>
    </source>
</evidence>
<dbReference type="EMBL" id="QGLM01000004">
    <property type="protein sequence ID" value="PXY96745.1"/>
    <property type="molecule type" value="Genomic_DNA"/>
</dbReference>
<feature type="domain" description="Outer-membrane lipoprotein Wza C-terminal" evidence="16">
    <location>
        <begin position="355"/>
        <end position="384"/>
    </location>
</feature>
<dbReference type="GO" id="GO:0006811">
    <property type="term" value="P:monoatomic ion transport"/>
    <property type="evidence" value="ECO:0007669"/>
    <property type="project" value="UniProtKB-KW"/>
</dbReference>
<dbReference type="InterPro" id="IPR040716">
    <property type="entry name" value="Wza_C"/>
</dbReference>
<dbReference type="Gene3D" id="3.10.560.10">
    <property type="entry name" value="Outer membrane lipoprotein wza domain like"/>
    <property type="match status" value="2"/>
</dbReference>
<evidence type="ECO:0000256" key="4">
    <source>
        <dbReference type="ARBA" id="ARBA00022452"/>
    </source>
</evidence>
<dbReference type="PANTHER" id="PTHR33619:SF3">
    <property type="entry name" value="POLYSACCHARIDE EXPORT PROTEIN GFCE-RELATED"/>
    <property type="match status" value="1"/>
</dbReference>
<keyword evidence="13" id="KW-0998">Cell outer membrane</keyword>
<dbReference type="Proteomes" id="UP000247838">
    <property type="component" value="Unassembled WGS sequence"/>
</dbReference>
<dbReference type="GO" id="GO:0015288">
    <property type="term" value="F:porin activity"/>
    <property type="evidence" value="ECO:0007669"/>
    <property type="project" value="UniProtKB-KW"/>
</dbReference>
<dbReference type="NCBIfam" id="NF011658">
    <property type="entry name" value="PRK15078.1"/>
    <property type="match status" value="1"/>
</dbReference>
<evidence type="ECO:0000256" key="14">
    <source>
        <dbReference type="ARBA" id="ARBA00023288"/>
    </source>
</evidence>
<dbReference type="GO" id="GO:0009279">
    <property type="term" value="C:cell outer membrane"/>
    <property type="evidence" value="ECO:0007669"/>
    <property type="project" value="UniProtKB-SubCell"/>
</dbReference>
<evidence type="ECO:0000259" key="17">
    <source>
        <dbReference type="Pfam" id="PF22461"/>
    </source>
</evidence>
<keyword evidence="3" id="KW-0813">Transport</keyword>
<sequence length="390" mass="43332">MIQSIYNLRLRKILLLTGLGISFLINGCTLTGSDISTSHKNIVKQSDHDFDINKLVDIYPVTPSLIRNLQTVPVIAKNNPKLDNEIKKYQYRIGIGDIINVTVWDHPELTIPAGSYRSASEAGNWVHADGTIYYPYVGKLKVVGKTLEEVRNIISSKLATYIESPQVDISISAFNSQKVYVTGEVIKSGKQPVSNIPLTILDAVNNAGGLTNKADWRNVILTHKGVKERISLQSLMQYGDLTQNRLLTGGDILYIPTNDTLKIFVMGEVEKQSTLVMDKTGMTLAEALGNANGINQKTSDTSGVFIIRATKEGDEADKNGKIAYVYQLNLKDATAMALATNFQLEPYDVVYVTTAPLERWNRTIMQLLPTIQSANSLTETIRWIRNWPQN</sequence>
<feature type="domain" description="SLBB" evidence="17">
    <location>
        <begin position="177"/>
        <end position="255"/>
    </location>
</feature>
<dbReference type="Gene3D" id="1.20.5.70">
    <property type="match status" value="1"/>
</dbReference>
<dbReference type="InterPro" id="IPR003715">
    <property type="entry name" value="Poly_export_N"/>
</dbReference>
<evidence type="ECO:0000313" key="18">
    <source>
        <dbReference type="EMBL" id="PXY96745.1"/>
    </source>
</evidence>
<name>A0A318MUL2_FRIPE</name>
<evidence type="ECO:0000256" key="3">
    <source>
        <dbReference type="ARBA" id="ARBA00022448"/>
    </source>
</evidence>
<dbReference type="InterPro" id="IPR054765">
    <property type="entry name" value="SLBB_dom"/>
</dbReference>
<evidence type="ECO:0000256" key="2">
    <source>
        <dbReference type="ARBA" id="ARBA00009450"/>
    </source>
</evidence>
<keyword evidence="4" id="KW-1134">Transmembrane beta strand</keyword>
<evidence type="ECO:0000313" key="19">
    <source>
        <dbReference type="Proteomes" id="UP000247838"/>
    </source>
</evidence>
<keyword evidence="12" id="KW-0564">Palmitate</keyword>
<dbReference type="RefSeq" id="WP_110442862.1">
    <property type="nucleotide sequence ID" value="NZ_CAMKYU010000016.1"/>
</dbReference>
<organism evidence="18 19">
    <name type="scientific">Frischella perrara</name>
    <dbReference type="NCBI Taxonomy" id="1267021"/>
    <lineage>
        <taxon>Bacteria</taxon>
        <taxon>Pseudomonadati</taxon>
        <taxon>Pseudomonadota</taxon>
        <taxon>Gammaproteobacteria</taxon>
        <taxon>Orbales</taxon>
        <taxon>Orbaceae</taxon>
        <taxon>Frischella</taxon>
    </lineage>
</organism>
<dbReference type="GO" id="GO:0015159">
    <property type="term" value="F:polysaccharide transmembrane transporter activity"/>
    <property type="evidence" value="ECO:0007669"/>
    <property type="project" value="InterPro"/>
</dbReference>
<dbReference type="Pfam" id="PF22461">
    <property type="entry name" value="SLBB_2"/>
    <property type="match status" value="2"/>
</dbReference>
<keyword evidence="9" id="KW-0406">Ion transport</keyword>
<comment type="subcellular location">
    <subcellularLocation>
        <location evidence="1">Cell outer membrane</location>
        <topology evidence="1">Multi-pass membrane protein</topology>
    </subcellularLocation>
</comment>
<gene>
    <name evidence="18" type="ORF">DKK76_01245</name>
</gene>
<evidence type="ECO:0000256" key="10">
    <source>
        <dbReference type="ARBA" id="ARBA00023114"/>
    </source>
</evidence>
<comment type="similarity">
    <text evidence="2">Belongs to the BexD/CtrA/VexA family.</text>
</comment>
<keyword evidence="10" id="KW-0626">Porin</keyword>
<evidence type="ECO:0000256" key="11">
    <source>
        <dbReference type="ARBA" id="ARBA00023136"/>
    </source>
</evidence>
<proteinExistence type="inferred from homology"/>
<feature type="domain" description="Polysaccharide export protein N-terminal" evidence="15">
    <location>
        <begin position="88"/>
        <end position="171"/>
    </location>
</feature>
<evidence type="ECO:0000256" key="6">
    <source>
        <dbReference type="ARBA" id="ARBA00022692"/>
    </source>
</evidence>
<evidence type="ECO:0000259" key="16">
    <source>
        <dbReference type="Pfam" id="PF18412"/>
    </source>
</evidence>
<keyword evidence="8" id="KW-0625">Polysaccharide transport</keyword>
<keyword evidence="6" id="KW-0812">Transmembrane</keyword>
<evidence type="ECO:0000256" key="8">
    <source>
        <dbReference type="ARBA" id="ARBA00023047"/>
    </source>
</evidence>
<evidence type="ECO:0000256" key="12">
    <source>
        <dbReference type="ARBA" id="ARBA00023139"/>
    </source>
</evidence>
<protein>
    <submittedName>
        <fullName evidence="18">Polysaccharide export protein Wza</fullName>
    </submittedName>
</protein>
<keyword evidence="14" id="KW-0449">Lipoprotein</keyword>
<reference evidence="18 19" key="1">
    <citation type="submission" date="2018-05" db="EMBL/GenBank/DDBJ databases">
        <title>Reference genomes for bee gut microbiota database.</title>
        <authorList>
            <person name="Ellegaard K.M."/>
        </authorList>
    </citation>
    <scope>NUCLEOTIDE SEQUENCE [LARGE SCALE GENOMIC DNA]</scope>
    <source>
        <strain evidence="18 19">ESL0167</strain>
    </source>
</reference>
<dbReference type="Pfam" id="PF18412">
    <property type="entry name" value="Wza_C"/>
    <property type="match status" value="1"/>
</dbReference>
<keyword evidence="11" id="KW-0472">Membrane</keyword>
<evidence type="ECO:0000256" key="13">
    <source>
        <dbReference type="ARBA" id="ARBA00023237"/>
    </source>
</evidence>
<evidence type="ECO:0000256" key="5">
    <source>
        <dbReference type="ARBA" id="ARBA00022597"/>
    </source>
</evidence>
<keyword evidence="7" id="KW-0732">Signal</keyword>
<dbReference type="InterPro" id="IPR049712">
    <property type="entry name" value="Poly_export"/>
</dbReference>
<keyword evidence="5" id="KW-0762">Sugar transport</keyword>
<dbReference type="GO" id="GO:0046930">
    <property type="term" value="C:pore complex"/>
    <property type="evidence" value="ECO:0007669"/>
    <property type="project" value="UniProtKB-KW"/>
</dbReference>
<dbReference type="Pfam" id="PF02563">
    <property type="entry name" value="Poly_export"/>
    <property type="match status" value="1"/>
</dbReference>
<accession>A0A318MUL2</accession>
<dbReference type="AlphaFoldDB" id="A0A318MUL2"/>
<evidence type="ECO:0000256" key="7">
    <source>
        <dbReference type="ARBA" id="ARBA00022729"/>
    </source>
</evidence>
<evidence type="ECO:0000256" key="1">
    <source>
        <dbReference type="ARBA" id="ARBA00004571"/>
    </source>
</evidence>
<feature type="domain" description="SLBB" evidence="17">
    <location>
        <begin position="262"/>
        <end position="352"/>
    </location>
</feature>
<dbReference type="PANTHER" id="PTHR33619">
    <property type="entry name" value="POLYSACCHARIDE EXPORT PROTEIN GFCE-RELATED"/>
    <property type="match status" value="1"/>
</dbReference>
<evidence type="ECO:0000259" key="15">
    <source>
        <dbReference type="Pfam" id="PF02563"/>
    </source>
</evidence>
<dbReference type="Gene3D" id="3.30.1950.10">
    <property type="entry name" value="wza like domain"/>
    <property type="match status" value="1"/>
</dbReference>
<comment type="caution">
    <text evidence="18">The sequence shown here is derived from an EMBL/GenBank/DDBJ whole genome shotgun (WGS) entry which is preliminary data.</text>
</comment>